<dbReference type="InterPro" id="IPR007502">
    <property type="entry name" value="Helicase-assoc_dom"/>
</dbReference>
<evidence type="ECO:0000256" key="2">
    <source>
        <dbReference type="ARBA" id="ARBA00022801"/>
    </source>
</evidence>
<dbReference type="InterPro" id="IPR003593">
    <property type="entry name" value="AAA+_ATPase"/>
</dbReference>
<dbReference type="SMART" id="SM00490">
    <property type="entry name" value="HELICc"/>
    <property type="match status" value="1"/>
</dbReference>
<dbReference type="Gene3D" id="1.20.120.1080">
    <property type="match status" value="1"/>
</dbReference>
<dbReference type="GO" id="GO:0016787">
    <property type="term" value="F:hydrolase activity"/>
    <property type="evidence" value="ECO:0007669"/>
    <property type="project" value="UniProtKB-KW"/>
</dbReference>
<feature type="region of interest" description="Disordered" evidence="5">
    <location>
        <begin position="496"/>
        <end position="520"/>
    </location>
</feature>
<dbReference type="EMBL" id="AP012204">
    <property type="protein sequence ID" value="BAK35188.1"/>
    <property type="molecule type" value="Genomic_DNA"/>
</dbReference>
<dbReference type="InterPro" id="IPR027417">
    <property type="entry name" value="P-loop_NTPase"/>
</dbReference>
<keyword evidence="2 8" id="KW-0378">Hydrolase</keyword>
<dbReference type="Pfam" id="PF21010">
    <property type="entry name" value="HA2_C"/>
    <property type="match status" value="1"/>
</dbReference>
<evidence type="ECO:0000256" key="4">
    <source>
        <dbReference type="ARBA" id="ARBA00022840"/>
    </source>
</evidence>
<evidence type="ECO:0000313" key="9">
    <source>
        <dbReference type="Proteomes" id="UP000007947"/>
    </source>
</evidence>
<dbReference type="PROSITE" id="PS51192">
    <property type="entry name" value="HELICASE_ATP_BIND_1"/>
    <property type="match status" value="1"/>
</dbReference>
<dbReference type="InterPro" id="IPR011709">
    <property type="entry name" value="DEAD-box_helicase_OB_fold"/>
</dbReference>
<dbReference type="SMART" id="SM00382">
    <property type="entry name" value="AAA"/>
    <property type="match status" value="1"/>
</dbReference>
<evidence type="ECO:0000256" key="3">
    <source>
        <dbReference type="ARBA" id="ARBA00022806"/>
    </source>
</evidence>
<dbReference type="InterPro" id="IPR001650">
    <property type="entry name" value="Helicase_C-like"/>
</dbReference>
<dbReference type="SUPFAM" id="SSF52540">
    <property type="entry name" value="P-loop containing nucleoside triphosphate hydrolases"/>
    <property type="match status" value="1"/>
</dbReference>
<dbReference type="GO" id="GO:0005524">
    <property type="term" value="F:ATP binding"/>
    <property type="evidence" value="ECO:0007669"/>
    <property type="project" value="UniProtKB-KW"/>
</dbReference>
<dbReference type="PANTHER" id="PTHR18934">
    <property type="entry name" value="ATP-DEPENDENT RNA HELICASE"/>
    <property type="match status" value="1"/>
</dbReference>
<dbReference type="Pfam" id="PF11898">
    <property type="entry name" value="DUF3418"/>
    <property type="match status" value="1"/>
</dbReference>
<dbReference type="Proteomes" id="UP000007947">
    <property type="component" value="Chromosome"/>
</dbReference>
<dbReference type="SMART" id="SM00487">
    <property type="entry name" value="DEXDc"/>
    <property type="match status" value="1"/>
</dbReference>
<dbReference type="STRING" id="1032480.MLP_21740"/>
<dbReference type="Pfam" id="PF00270">
    <property type="entry name" value="DEAD"/>
    <property type="match status" value="1"/>
</dbReference>
<protein>
    <submittedName>
        <fullName evidence="8">ATP-dependent RNA helicase HrpA</fullName>
        <ecNumber evidence="8">3.6.1.-</ecNumber>
    </submittedName>
</protein>
<dbReference type="InterPro" id="IPR011545">
    <property type="entry name" value="DEAD/DEAH_box_helicase_dom"/>
</dbReference>
<evidence type="ECO:0000256" key="1">
    <source>
        <dbReference type="ARBA" id="ARBA00022741"/>
    </source>
</evidence>
<dbReference type="FunFam" id="3.40.50.300:FF:000439">
    <property type="entry name" value="ATP-dependent RNA helicase HrpA"/>
    <property type="match status" value="1"/>
</dbReference>
<dbReference type="KEGG" id="mph:MLP_21740"/>
<dbReference type="HOGENOM" id="CLU_001832_3_1_11"/>
<keyword evidence="3 8" id="KW-0347">Helicase</keyword>
<dbReference type="GO" id="GO:0003723">
    <property type="term" value="F:RNA binding"/>
    <property type="evidence" value="ECO:0007669"/>
    <property type="project" value="TreeGrafter"/>
</dbReference>
<dbReference type="PANTHER" id="PTHR18934:SF99">
    <property type="entry name" value="ATP-DEPENDENT RNA HELICASE DHX37-RELATED"/>
    <property type="match status" value="1"/>
</dbReference>
<proteinExistence type="predicted"/>
<feature type="domain" description="Helicase ATP-binding" evidence="6">
    <location>
        <begin position="34"/>
        <end position="194"/>
    </location>
</feature>
<dbReference type="InterPro" id="IPR010222">
    <property type="entry name" value="RNA_helicase_HrpA"/>
</dbReference>
<evidence type="ECO:0000313" key="8">
    <source>
        <dbReference type="EMBL" id="BAK35188.1"/>
    </source>
</evidence>
<dbReference type="Pfam" id="PF00271">
    <property type="entry name" value="Helicase_C"/>
    <property type="match status" value="1"/>
</dbReference>
<feature type="domain" description="Helicase C-terminal" evidence="7">
    <location>
        <begin position="223"/>
        <end position="390"/>
    </location>
</feature>
<keyword evidence="1" id="KW-0547">Nucleotide-binding</keyword>
<accession>F5XE15</accession>
<gene>
    <name evidence="8" type="primary">hrpA</name>
    <name evidence="8" type="ordered locus">MLP_21740</name>
</gene>
<dbReference type="EC" id="3.6.1.-" evidence="8"/>
<dbReference type="RefSeq" id="WP_013863060.1">
    <property type="nucleotide sequence ID" value="NC_015635.1"/>
</dbReference>
<dbReference type="InterPro" id="IPR014001">
    <property type="entry name" value="Helicase_ATP-bd"/>
</dbReference>
<keyword evidence="9" id="KW-1185">Reference proteome</keyword>
<keyword evidence="4" id="KW-0067">ATP-binding</keyword>
<dbReference type="CDD" id="cd18791">
    <property type="entry name" value="SF2_C_RHA"/>
    <property type="match status" value="1"/>
</dbReference>
<evidence type="ECO:0000259" key="6">
    <source>
        <dbReference type="PROSITE" id="PS51192"/>
    </source>
</evidence>
<dbReference type="Gene3D" id="3.40.50.300">
    <property type="entry name" value="P-loop containing nucleotide triphosphate hydrolases"/>
    <property type="match status" value="2"/>
</dbReference>
<evidence type="ECO:0000259" key="7">
    <source>
        <dbReference type="PROSITE" id="PS51194"/>
    </source>
</evidence>
<dbReference type="Pfam" id="PF07717">
    <property type="entry name" value="OB_NTP_bind"/>
    <property type="match status" value="1"/>
</dbReference>
<dbReference type="NCBIfam" id="TIGR01967">
    <property type="entry name" value="DEAH_box_HrpA"/>
    <property type="match status" value="1"/>
</dbReference>
<dbReference type="SMART" id="SM00847">
    <property type="entry name" value="HA2"/>
    <property type="match status" value="1"/>
</dbReference>
<dbReference type="NCBIfam" id="NF008348">
    <property type="entry name" value="PRK11131.1"/>
    <property type="match status" value="1"/>
</dbReference>
<dbReference type="PROSITE" id="PS51194">
    <property type="entry name" value="HELICASE_CTER"/>
    <property type="match status" value="1"/>
</dbReference>
<dbReference type="InterPro" id="IPR024590">
    <property type="entry name" value="HrpA_C"/>
</dbReference>
<dbReference type="FunFam" id="1.20.120.1080:FF:000005">
    <property type="entry name" value="ATP-dependent helicase HrpA"/>
    <property type="match status" value="1"/>
</dbReference>
<sequence length="1305" mass="143429">MSGPEVLSVVVPGLTKPITYDPVLPISLWHDEIARTIAENQVVVIAGETGSGKTTQLPKVCLELGRRSIGHTQPRRIAARSVAERVAEELHTPLGDIVGYQVRFTRKASAETRLKIMTDGVLLAEISHDRDLRRYDTIIIDEAHERSLNIDFLLGYLKVLLPRRPDLKLIITSATIDTDRFAAHFAGPDGTSAPIIEVSGRTYPVEIRYRPLLSDGEADQVGGICAAITELSSLGDGDILVFCSGEREIRDAAEAITAMSLPRTEVLPLYARLSAAEQHRVFTSHTGRRIVLATNVAETSLTVPGIRYVVDPGMARISRYSARTKVQRLPIEPVSQASANQRAGRCGRVAPGVCIRLYDEEDFAGRPEFTEPEILRTNLASVILQMTAADLGAIATFPFVEAPDASQINDGLRLLIELGALSSGLGERPRLTGIGRRLAQIPVDPRMGRMLLAGERLGCLAEVMIIVAGLSIQDPRERPAEDRDKAEALHRRFWAPLPSGDAGADDNKTGDAKAAAPDPDGSDFQAYLRLWDYLRSQQKTLSGNAFRRMCRDEYLHFLRIREWQDLHGQLRDIARDLKLQRNHAPAPIERVHTAILTGLLSQIGLADLREEKPAQGQRRRGRAPLREYLGARGTRFAINPGSSLAKTQPPLVMAAEIVETTRLWARTVAPITAGQVEEVGRHLLKRSYAEPHWSSRQAAVLAYETVSLFGVPIVAGRRVAYAKVNPIEAREIFLRSALVEGQWRTRHRFFEANQRLRREAAELEERTRRRDLVVDDQVIYDFYDARVPAEVTSGAHFDRWWRDVRQQQPDLLTMTIDDLVIADPTGGGAAFPDHWTWSPGTGVSSPGAEHELAVGYRFSPGDPRDGVSVTIPLAILNQVDDVPFSWQVPGMRIELVTELIRALPKTIRKSLVPAPEYASRALRWLAEHPAPGGVRESLPQALARAVRGLTGERVEPADIDLDRVPAHLRITFVIVSDSSSGTGGEVAVGKDLGALAEQLAPKVQQTLSRAAAEHTHRGATDWVFGTIAPTVELRRAGHQVIGYPALVDEGSTVGLLVAESSDRQRSSHRRGLRRLVQLQTPDPTKWVISHLGNADKLSLGTGPYDSVPALLADARLASVGELIRRAEGEETRDEQAFRRLCDTVRVDNADQMRSIVSVVARTLALRQQVLRSLPRAAAVSPAAAEDISEQVGNLVFAGFVAATPYEHLADLPRYLTAAEQRITALLSSPARDQRGAEVIGRCEDAYAAVCDLAPAGPLPDDLDQIGWLLEELRVSLFAQNLRTRVSVSEKRVMTAIAAARGRLWD</sequence>
<reference evidence="8 9" key="1">
    <citation type="submission" date="2011-05" db="EMBL/GenBank/DDBJ databases">
        <title>Whole genome sequence of Microlunatus phosphovorus NM-1.</title>
        <authorList>
            <person name="Hosoyama A."/>
            <person name="Sasaki K."/>
            <person name="Harada T."/>
            <person name="Igarashi R."/>
            <person name="Kawakoshi A."/>
            <person name="Sasagawa M."/>
            <person name="Fukada J."/>
            <person name="Nakamura S."/>
            <person name="Katano Y."/>
            <person name="Hanada S."/>
            <person name="Kamagata Y."/>
            <person name="Nakamura N."/>
            <person name="Yamazaki S."/>
            <person name="Fujita N."/>
        </authorList>
    </citation>
    <scope>NUCLEOTIDE SEQUENCE [LARGE SCALE GENOMIC DNA]</scope>
    <source>
        <strain evidence="9">ATCC 700054 / DSM 10555 / JCM 9379 / NBRC 101784 / NCIMB 13414 / VKM Ac-1990 / NM-1</strain>
    </source>
</reference>
<organism evidence="8 9">
    <name type="scientific">Microlunatus phosphovorus (strain ATCC 700054 / DSM 10555 / JCM 9379 / NBRC 101784 / NCIMB 13414 / VKM Ac-1990 / NM-1)</name>
    <dbReference type="NCBI Taxonomy" id="1032480"/>
    <lineage>
        <taxon>Bacteria</taxon>
        <taxon>Bacillati</taxon>
        <taxon>Actinomycetota</taxon>
        <taxon>Actinomycetes</taxon>
        <taxon>Propionibacteriales</taxon>
        <taxon>Propionibacteriaceae</taxon>
        <taxon>Microlunatus</taxon>
    </lineage>
</organism>
<dbReference type="GO" id="GO:0003724">
    <property type="term" value="F:RNA helicase activity"/>
    <property type="evidence" value="ECO:0007669"/>
    <property type="project" value="InterPro"/>
</dbReference>
<dbReference type="eggNOG" id="COG1643">
    <property type="taxonomic scope" value="Bacteria"/>
</dbReference>
<name>F5XE15_MICPN</name>
<evidence type="ECO:0000256" key="5">
    <source>
        <dbReference type="SAM" id="MobiDB-lite"/>
    </source>
</evidence>